<dbReference type="EMBL" id="KI517609">
    <property type="protein sequence ID" value="ESQ37278.1"/>
    <property type="molecule type" value="Genomic_DNA"/>
</dbReference>
<dbReference type="Proteomes" id="UP000030689">
    <property type="component" value="Unassembled WGS sequence"/>
</dbReference>
<name>V4LBY7_EUTSA</name>
<feature type="region of interest" description="Disordered" evidence="1">
    <location>
        <begin position="1"/>
        <end position="45"/>
    </location>
</feature>
<dbReference type="PANTHER" id="PTHR34461:SF4">
    <property type="entry name" value="OS01G0101800 PROTEIN"/>
    <property type="match status" value="1"/>
</dbReference>
<evidence type="ECO:0000313" key="2">
    <source>
        <dbReference type="EMBL" id="ESQ37278.1"/>
    </source>
</evidence>
<accession>V4LBY7</accession>
<keyword evidence="3" id="KW-1185">Reference proteome</keyword>
<dbReference type="KEGG" id="eus:EUTSA_v10002448mg"/>
<feature type="region of interest" description="Disordered" evidence="1">
    <location>
        <begin position="441"/>
        <end position="472"/>
    </location>
</feature>
<organism evidence="2 3">
    <name type="scientific">Eutrema salsugineum</name>
    <name type="common">Saltwater cress</name>
    <name type="synonym">Sisymbrium salsugineum</name>
    <dbReference type="NCBI Taxonomy" id="72664"/>
    <lineage>
        <taxon>Eukaryota</taxon>
        <taxon>Viridiplantae</taxon>
        <taxon>Streptophyta</taxon>
        <taxon>Embryophyta</taxon>
        <taxon>Tracheophyta</taxon>
        <taxon>Spermatophyta</taxon>
        <taxon>Magnoliopsida</taxon>
        <taxon>eudicotyledons</taxon>
        <taxon>Gunneridae</taxon>
        <taxon>Pentapetalae</taxon>
        <taxon>rosids</taxon>
        <taxon>malvids</taxon>
        <taxon>Brassicales</taxon>
        <taxon>Brassicaceae</taxon>
        <taxon>Eutremeae</taxon>
        <taxon>Eutrema</taxon>
    </lineage>
</organism>
<protein>
    <submittedName>
        <fullName evidence="2">Uncharacterized protein</fullName>
    </submittedName>
</protein>
<evidence type="ECO:0000256" key="1">
    <source>
        <dbReference type="SAM" id="MobiDB-lite"/>
    </source>
</evidence>
<dbReference type="STRING" id="72664.V4LBY7"/>
<feature type="compositionally biased region" description="Polar residues" evidence="1">
    <location>
        <begin position="320"/>
        <end position="330"/>
    </location>
</feature>
<feature type="compositionally biased region" description="Basic and acidic residues" evidence="1">
    <location>
        <begin position="334"/>
        <end position="347"/>
    </location>
</feature>
<dbReference type="PANTHER" id="PTHR34461">
    <property type="entry name" value="EXPRESSED PROTEIN"/>
    <property type="match status" value="1"/>
</dbReference>
<feature type="region of interest" description="Disordered" evidence="1">
    <location>
        <begin position="314"/>
        <end position="375"/>
    </location>
</feature>
<sequence length="610" mass="67449">MPESNQISRKRMRFSSSSASEILTTMKSQHQRDRSSRIAPIGNGFRVNQSPSLIGKIDSKIIRTYPRVTIKDLRLRRVFSPSSISIDSELKTNKGENLTKEQNDSNIVEEGTKVEAEEFLQTTPPDTELLSSGPFSMVNEAERICEEINGQAVKKSGAVLCSKSVLHSCTRAKIFKNPGSFSYKRLLPYLMQASDDVKSSSHCSKPEKSLIQNPPNVDFSCNKETVETKTAATEDPKEEVGELMTAKCPLPESTKQVSQSVDRVFDKHSAGSFCRNTSPLKKVLASSPNKKSGSVNYRRMLPYLRDIQEDYPYQKENSEETTPSSMSVSDNEGAEEKVTSDVARESDICSNEIEEPLPPDVSESPEMSDTDKEQETQVKHVIPDTEKNLGTPGNVLGSEVPLSSPLVGSTSSVEVATSALTNTVIDVGEVNISDVEETEAKDSAEQLEENSSNLTAEPLDPSVVSGTPPSISPSKGILKRSIRGCRGICSCLNCSSFRLNAERAFEFSRNQLQDTEVMVLDLIEEISRLRDVLEKYDSPDHNGSYKSQAGEATKRASEAAELAKSRLHQMNEDLQVHCRIPNEQRARVKFAHYVHEKTILKASEPNKFDP</sequence>
<evidence type="ECO:0000313" key="3">
    <source>
        <dbReference type="Proteomes" id="UP000030689"/>
    </source>
</evidence>
<gene>
    <name evidence="2" type="ORF">EUTSA_v10002448mg</name>
</gene>
<dbReference type="Gramene" id="ESQ37278">
    <property type="protein sequence ID" value="ESQ37278"/>
    <property type="gene ID" value="EUTSA_v10002448mg"/>
</dbReference>
<dbReference type="AlphaFoldDB" id="V4LBY7"/>
<feature type="region of interest" description="Disordered" evidence="1">
    <location>
        <begin position="538"/>
        <end position="559"/>
    </location>
</feature>
<proteinExistence type="predicted"/>
<feature type="compositionally biased region" description="Polar residues" evidence="1">
    <location>
        <begin position="14"/>
        <end position="28"/>
    </location>
</feature>
<dbReference type="OMA" id="ARVKFAH"/>
<reference evidence="2 3" key="1">
    <citation type="journal article" date="2013" name="Front. Plant Sci.">
        <title>The Reference Genome of the Halophytic Plant Eutrema salsugineum.</title>
        <authorList>
            <person name="Yang R."/>
            <person name="Jarvis D.E."/>
            <person name="Chen H."/>
            <person name="Beilstein M.A."/>
            <person name="Grimwood J."/>
            <person name="Jenkins J."/>
            <person name="Shu S."/>
            <person name="Prochnik S."/>
            <person name="Xin M."/>
            <person name="Ma C."/>
            <person name="Schmutz J."/>
            <person name="Wing R.A."/>
            <person name="Mitchell-Olds T."/>
            <person name="Schumaker K.S."/>
            <person name="Wang X."/>
        </authorList>
    </citation>
    <scope>NUCLEOTIDE SEQUENCE [LARGE SCALE GENOMIC DNA]</scope>
</reference>
<dbReference type="eggNOG" id="ENOG502R3TB">
    <property type="taxonomic scope" value="Eukaryota"/>
</dbReference>